<dbReference type="AlphaFoldDB" id="A0A814E9D2"/>
<protein>
    <submittedName>
        <fullName evidence="5">Uncharacterized protein</fullName>
    </submittedName>
</protein>
<sequence length="145" mass="17030">MSAQQANITGNNQVAASHRVTDTFSSSRSYAPEYQVQTVYTTQRRLCEHLREEARRERTKVSVVCKDLVRPQSTILAEKYLYLLQIIRDMRYDIRRSYAGSRTSMENLRKRVGKARTIVLECKDLCTRREYDHCQILMQYPSTTK</sequence>
<name>A0A814E9D2_ADIRI</name>
<dbReference type="Gene3D" id="6.10.140.1300">
    <property type="match status" value="1"/>
</dbReference>
<organism evidence="5 6">
    <name type="scientific">Adineta ricciae</name>
    <name type="common">Rotifer</name>
    <dbReference type="NCBI Taxonomy" id="249248"/>
    <lineage>
        <taxon>Eukaryota</taxon>
        <taxon>Metazoa</taxon>
        <taxon>Spiralia</taxon>
        <taxon>Gnathifera</taxon>
        <taxon>Rotifera</taxon>
        <taxon>Eurotatoria</taxon>
        <taxon>Bdelloidea</taxon>
        <taxon>Adinetida</taxon>
        <taxon>Adinetidae</taxon>
        <taxon>Adineta</taxon>
    </lineage>
</organism>
<accession>A0A814E9D2</accession>
<dbReference type="InterPro" id="IPR017266">
    <property type="entry name" value="DOC_1/2"/>
</dbReference>
<evidence type="ECO:0000256" key="3">
    <source>
        <dbReference type="ARBA" id="ARBA00022553"/>
    </source>
</evidence>
<keyword evidence="4" id="KW-0539">Nucleus</keyword>
<comment type="caution">
    <text evidence="5">The sequence shown here is derived from an EMBL/GenBank/DDBJ whole genome shotgun (WGS) entry which is preliminary data.</text>
</comment>
<evidence type="ECO:0000256" key="2">
    <source>
        <dbReference type="ARBA" id="ARBA00008485"/>
    </source>
</evidence>
<evidence type="ECO:0000256" key="1">
    <source>
        <dbReference type="ARBA" id="ARBA00004123"/>
    </source>
</evidence>
<evidence type="ECO:0000256" key="4">
    <source>
        <dbReference type="ARBA" id="ARBA00023242"/>
    </source>
</evidence>
<dbReference type="Pfam" id="PF09806">
    <property type="entry name" value="CDK2AP"/>
    <property type="match status" value="1"/>
</dbReference>
<comment type="similarity">
    <text evidence="2">Belongs to the CDK2AP family.</text>
</comment>
<reference evidence="5" key="1">
    <citation type="submission" date="2021-02" db="EMBL/GenBank/DDBJ databases">
        <authorList>
            <person name="Nowell W R."/>
        </authorList>
    </citation>
    <scope>NUCLEOTIDE SEQUENCE</scope>
</reference>
<evidence type="ECO:0000313" key="6">
    <source>
        <dbReference type="Proteomes" id="UP000663828"/>
    </source>
</evidence>
<dbReference type="Proteomes" id="UP000663828">
    <property type="component" value="Unassembled WGS sequence"/>
</dbReference>
<dbReference type="GO" id="GO:0005634">
    <property type="term" value="C:nucleus"/>
    <property type="evidence" value="ECO:0007669"/>
    <property type="project" value="UniProtKB-SubCell"/>
</dbReference>
<keyword evidence="6" id="KW-1185">Reference proteome</keyword>
<dbReference type="EMBL" id="CAJNOR010000632">
    <property type="protein sequence ID" value="CAF0967814.1"/>
    <property type="molecule type" value="Genomic_DNA"/>
</dbReference>
<comment type="subcellular location">
    <subcellularLocation>
        <location evidence="1">Nucleus</location>
    </subcellularLocation>
</comment>
<proteinExistence type="inferred from homology"/>
<gene>
    <name evidence="5" type="ORF">XAT740_LOCUS11504</name>
</gene>
<keyword evidence="3" id="KW-0597">Phosphoprotein</keyword>
<evidence type="ECO:0000313" key="5">
    <source>
        <dbReference type="EMBL" id="CAF0967814.1"/>
    </source>
</evidence>